<dbReference type="InterPro" id="IPR029058">
    <property type="entry name" value="AB_hydrolase_fold"/>
</dbReference>
<dbReference type="EMBL" id="AEYX01000033">
    <property type="protein sequence ID" value="EGG47205.1"/>
    <property type="molecule type" value="Genomic_DNA"/>
</dbReference>
<reference evidence="2 3" key="1">
    <citation type="journal article" date="2011" name="J. Bacteriol.">
        <title>Draft genome sequence of the marine bacterium Streptomyces griseoaurantiacus M045, which produces novel manumycin-type antibiotics with a pABA core component.</title>
        <authorList>
            <person name="Li F."/>
            <person name="Jiang P."/>
            <person name="Zheng H."/>
            <person name="Wang S."/>
            <person name="Zhao G."/>
            <person name="Qin S."/>
            <person name="Liu Z."/>
        </authorList>
    </citation>
    <scope>NUCLEOTIDE SEQUENCE [LARGE SCALE GENOMIC DNA]</scope>
    <source>
        <strain evidence="2 3">M045</strain>
    </source>
</reference>
<dbReference type="SUPFAM" id="SSF53474">
    <property type="entry name" value="alpha/beta-Hydrolases"/>
    <property type="match status" value="1"/>
</dbReference>
<dbReference type="AlphaFoldDB" id="F3NH78"/>
<evidence type="ECO:0000313" key="2">
    <source>
        <dbReference type="EMBL" id="EGG47205.1"/>
    </source>
</evidence>
<dbReference type="Pfam" id="PF12697">
    <property type="entry name" value="Abhydrolase_6"/>
    <property type="match status" value="1"/>
</dbReference>
<keyword evidence="2" id="KW-0378">Hydrolase</keyword>
<sequence>MGGAMTWTERTVLRDSVRLVCRDWGGSGAAVVLLHGLAGHAGEWDATAARLSTTHRVVAVDQRGHGASERLPTDVSRAAYVEDVLAVTDRLGLQSPVLVGQSLGGHTAVLTAARHPGLVRALVLVEAGAGEPSPGTPADIGAWLDSWPVPFPSREAAVRFFGGGPVGEGWADGLEEREGGLWPRFDRDTMVASLAELARCSFAAEWSGVSCPTLLVPARSSLLPPAEIDELLRRRPGLTSVSVPGTGHDLHLERPGVLHELISRFLADGRRPPGARN</sequence>
<dbReference type="Gene3D" id="3.40.50.1820">
    <property type="entry name" value="alpha/beta hydrolase"/>
    <property type="match status" value="1"/>
</dbReference>
<dbReference type="PRINTS" id="PR00111">
    <property type="entry name" value="ABHYDROLASE"/>
</dbReference>
<accession>F3NH78</accession>
<protein>
    <submittedName>
        <fullName evidence="2">Putative hydrolase</fullName>
    </submittedName>
</protein>
<feature type="domain" description="AB hydrolase-1" evidence="1">
    <location>
        <begin position="31"/>
        <end position="258"/>
    </location>
</feature>
<dbReference type="InterPro" id="IPR000073">
    <property type="entry name" value="AB_hydrolase_1"/>
</dbReference>
<organism evidence="2 3">
    <name type="scientific">Streptomyces griseoaurantiacus M045</name>
    <dbReference type="NCBI Taxonomy" id="996637"/>
    <lineage>
        <taxon>Bacteria</taxon>
        <taxon>Bacillati</taxon>
        <taxon>Actinomycetota</taxon>
        <taxon>Actinomycetes</taxon>
        <taxon>Kitasatosporales</taxon>
        <taxon>Streptomycetaceae</taxon>
        <taxon>Streptomyces</taxon>
        <taxon>Streptomyces aurantiacus group</taxon>
    </lineage>
</organism>
<dbReference type="InterPro" id="IPR050228">
    <property type="entry name" value="Carboxylesterase_BioH"/>
</dbReference>
<comment type="caution">
    <text evidence="2">The sequence shown here is derived from an EMBL/GenBank/DDBJ whole genome shotgun (WGS) entry which is preliminary data.</text>
</comment>
<dbReference type="PANTHER" id="PTHR43194">
    <property type="entry name" value="HYDROLASE ALPHA/BETA FOLD FAMILY"/>
    <property type="match status" value="1"/>
</dbReference>
<evidence type="ECO:0000313" key="3">
    <source>
        <dbReference type="Proteomes" id="UP000003022"/>
    </source>
</evidence>
<name>F3NH78_9ACTN</name>
<proteinExistence type="predicted"/>
<keyword evidence="3" id="KW-1185">Reference proteome</keyword>
<gene>
    <name evidence="2" type="ORF">SGM_2492</name>
</gene>
<evidence type="ECO:0000259" key="1">
    <source>
        <dbReference type="Pfam" id="PF12697"/>
    </source>
</evidence>
<dbReference type="Proteomes" id="UP000003022">
    <property type="component" value="Unassembled WGS sequence"/>
</dbReference>
<dbReference type="STRING" id="996637.SGM_2492"/>
<dbReference type="GO" id="GO:0016787">
    <property type="term" value="F:hydrolase activity"/>
    <property type="evidence" value="ECO:0007669"/>
    <property type="project" value="UniProtKB-KW"/>
</dbReference>
<dbReference type="PANTHER" id="PTHR43194:SF2">
    <property type="entry name" value="PEROXISOMAL MEMBRANE PROTEIN LPX1"/>
    <property type="match status" value="1"/>
</dbReference>
<dbReference type="eggNOG" id="COG2267">
    <property type="taxonomic scope" value="Bacteria"/>
</dbReference>